<keyword evidence="4" id="KW-1185">Reference proteome</keyword>
<keyword evidence="2" id="KW-0812">Transmembrane</keyword>
<keyword evidence="2" id="KW-1133">Transmembrane helix</keyword>
<feature type="region of interest" description="Disordered" evidence="1">
    <location>
        <begin position="232"/>
        <end position="255"/>
    </location>
</feature>
<evidence type="ECO:0000256" key="2">
    <source>
        <dbReference type="SAM" id="Phobius"/>
    </source>
</evidence>
<dbReference type="AlphaFoldDB" id="A0A318IM78"/>
<feature type="compositionally biased region" description="Gly residues" evidence="1">
    <location>
        <begin position="241"/>
        <end position="253"/>
    </location>
</feature>
<feature type="region of interest" description="Disordered" evidence="1">
    <location>
        <begin position="1"/>
        <end position="26"/>
    </location>
</feature>
<name>A0A318IM78_9BURK</name>
<dbReference type="EMBL" id="QJKB01000021">
    <property type="protein sequence ID" value="PXX35312.1"/>
    <property type="molecule type" value="Genomic_DNA"/>
</dbReference>
<feature type="transmembrane region" description="Helical" evidence="2">
    <location>
        <begin position="380"/>
        <end position="398"/>
    </location>
</feature>
<sequence length="553" mass="61349">MMEFDTTPPVPSLPHGAPGAAGGQQAEQKTPFLHLADLTPLDRQDIAALHPRQFHNPQLGLELYAPGSWREVKNARTIQLMDSLTDARLEASGFARAQVSIEQWAAMRLPILQKEMPYLQSSGEPFSMQGENWAQHIQGLVTEYRGRASGEDEDTCVMICCMRTDELLLSVTITARASVYDAQRSVYFWMLGRAHICRPLLAMQAASAARKLAGADTSNASQLAADMASARNAMPTNTPGTGSGNRKNGGNGGTMSDEDKEIGYIASGQRMLMVGILLSFFVSIWVRNIKSLDRMDILILLFSYSLTCSTGLFGFFRMAKGFAWSGLQKLLMFILACIPFVSLFTYLYINFLANRRLKEEGYRVGLLGARDAIPDSNHDIRKLLIISVAICLLAYGLFTRMDAREKDPPLKQFSPIGQRYSVMFPGVPQVQTATGNAFNAFSVGMQAYYLVSGKIYYGVASFHWFAAPGKMQEALDKLQEEVARVKDLQILEQTPLYLDNYPGRSLRVKNKELVGRIDYYVAGGTVYVVQGLGSGAEKDNRKIKEFLESFHLK</sequence>
<reference evidence="3 4" key="1">
    <citation type="submission" date="2018-05" db="EMBL/GenBank/DDBJ databases">
        <title>Genomic Encyclopedia of Type Strains, Phase IV (KMG-IV): sequencing the most valuable type-strain genomes for metagenomic binning, comparative biology and taxonomic classification.</title>
        <authorList>
            <person name="Goeker M."/>
        </authorList>
    </citation>
    <scope>NUCLEOTIDE SEQUENCE [LARGE SCALE GENOMIC DNA]</scope>
    <source>
        <strain evidence="3 4">DSM 19792</strain>
    </source>
</reference>
<organism evidence="3 4">
    <name type="scientific">Undibacterium pigrum</name>
    <dbReference type="NCBI Taxonomy" id="401470"/>
    <lineage>
        <taxon>Bacteria</taxon>
        <taxon>Pseudomonadati</taxon>
        <taxon>Pseudomonadota</taxon>
        <taxon>Betaproteobacteria</taxon>
        <taxon>Burkholderiales</taxon>
        <taxon>Oxalobacteraceae</taxon>
        <taxon>Undibacterium</taxon>
    </lineage>
</organism>
<feature type="transmembrane region" description="Helical" evidence="2">
    <location>
        <begin position="298"/>
        <end position="318"/>
    </location>
</feature>
<feature type="transmembrane region" description="Helical" evidence="2">
    <location>
        <begin position="264"/>
        <end position="286"/>
    </location>
</feature>
<protein>
    <submittedName>
        <fullName evidence="3">Uncharacterized protein</fullName>
    </submittedName>
</protein>
<dbReference type="OrthoDB" id="8743872at2"/>
<evidence type="ECO:0000256" key="1">
    <source>
        <dbReference type="SAM" id="MobiDB-lite"/>
    </source>
</evidence>
<gene>
    <name evidence="3" type="ORF">DFR42_12147</name>
</gene>
<evidence type="ECO:0000313" key="3">
    <source>
        <dbReference type="EMBL" id="PXX35312.1"/>
    </source>
</evidence>
<accession>A0A318IM78</accession>
<keyword evidence="2" id="KW-0472">Membrane</keyword>
<evidence type="ECO:0000313" key="4">
    <source>
        <dbReference type="Proteomes" id="UP000247792"/>
    </source>
</evidence>
<proteinExistence type="predicted"/>
<feature type="transmembrane region" description="Helical" evidence="2">
    <location>
        <begin position="330"/>
        <end position="349"/>
    </location>
</feature>
<dbReference type="Proteomes" id="UP000247792">
    <property type="component" value="Unassembled WGS sequence"/>
</dbReference>
<comment type="caution">
    <text evidence="3">The sequence shown here is derived from an EMBL/GenBank/DDBJ whole genome shotgun (WGS) entry which is preliminary data.</text>
</comment>